<proteinExistence type="predicted"/>
<evidence type="ECO:0000313" key="2">
    <source>
        <dbReference type="EMBL" id="MFD1720715.1"/>
    </source>
</evidence>
<gene>
    <name evidence="2" type="ORF">ACFSBI_04075</name>
</gene>
<protein>
    <recommendedName>
        <fullName evidence="4">DUF4383 domain-containing protein</fullName>
    </recommendedName>
</protein>
<feature type="transmembrane region" description="Helical" evidence="1">
    <location>
        <begin position="118"/>
        <end position="138"/>
    </location>
</feature>
<dbReference type="RefSeq" id="WP_377932303.1">
    <property type="nucleotide sequence ID" value="NZ_JBHUEA010000004.1"/>
</dbReference>
<sequence length="146" mass="15525">MTTAASTARTADRTAVSRGVRSTFAIATGIATLFVFVQFFTSSEFIRVKGDGAETWQEVHGFTAYGVLVPALVAAIVALVRLRSAAPVLTWISVAFFVAAVGQWGSGHLISTLGMDGWTAFHIFFSSVVLALAVWASVRSAILRRG</sequence>
<accession>A0ABW4LDA5</accession>
<feature type="transmembrane region" description="Helical" evidence="1">
    <location>
        <begin position="62"/>
        <end position="81"/>
    </location>
</feature>
<evidence type="ECO:0008006" key="4">
    <source>
        <dbReference type="Google" id="ProtNLM"/>
    </source>
</evidence>
<organism evidence="2 3">
    <name type="scientific">Amnibacterium endophyticum</name>
    <dbReference type="NCBI Taxonomy" id="2109337"/>
    <lineage>
        <taxon>Bacteria</taxon>
        <taxon>Bacillati</taxon>
        <taxon>Actinomycetota</taxon>
        <taxon>Actinomycetes</taxon>
        <taxon>Micrococcales</taxon>
        <taxon>Microbacteriaceae</taxon>
        <taxon>Amnibacterium</taxon>
    </lineage>
</organism>
<reference evidence="3" key="1">
    <citation type="journal article" date="2019" name="Int. J. Syst. Evol. Microbiol.">
        <title>The Global Catalogue of Microorganisms (GCM) 10K type strain sequencing project: providing services to taxonomists for standard genome sequencing and annotation.</title>
        <authorList>
            <consortium name="The Broad Institute Genomics Platform"/>
            <consortium name="The Broad Institute Genome Sequencing Center for Infectious Disease"/>
            <person name="Wu L."/>
            <person name="Ma J."/>
        </authorList>
    </citation>
    <scope>NUCLEOTIDE SEQUENCE [LARGE SCALE GENOMIC DNA]</scope>
    <source>
        <strain evidence="3">CGMCC 1.12471</strain>
    </source>
</reference>
<keyword evidence="1" id="KW-0812">Transmembrane</keyword>
<name>A0ABW4LDA5_9MICO</name>
<comment type="caution">
    <text evidence="2">The sequence shown here is derived from an EMBL/GenBank/DDBJ whole genome shotgun (WGS) entry which is preliminary data.</text>
</comment>
<dbReference type="Proteomes" id="UP001597347">
    <property type="component" value="Unassembled WGS sequence"/>
</dbReference>
<evidence type="ECO:0000256" key="1">
    <source>
        <dbReference type="SAM" id="Phobius"/>
    </source>
</evidence>
<dbReference type="EMBL" id="JBHUEA010000004">
    <property type="protein sequence ID" value="MFD1720715.1"/>
    <property type="molecule type" value="Genomic_DNA"/>
</dbReference>
<keyword evidence="3" id="KW-1185">Reference proteome</keyword>
<keyword evidence="1" id="KW-1133">Transmembrane helix</keyword>
<keyword evidence="1" id="KW-0472">Membrane</keyword>
<feature type="transmembrane region" description="Helical" evidence="1">
    <location>
        <begin position="23"/>
        <end position="42"/>
    </location>
</feature>
<evidence type="ECO:0000313" key="3">
    <source>
        <dbReference type="Proteomes" id="UP001597347"/>
    </source>
</evidence>
<feature type="transmembrane region" description="Helical" evidence="1">
    <location>
        <begin position="88"/>
        <end position="106"/>
    </location>
</feature>